<proteinExistence type="predicted"/>
<comment type="caution">
    <text evidence="1">The sequence shown here is derived from an EMBL/GenBank/DDBJ whole genome shotgun (WGS) entry which is preliminary data.</text>
</comment>
<dbReference type="AlphaFoldDB" id="A0A3M6TIQ4"/>
<reference evidence="1 2" key="1">
    <citation type="journal article" date="2018" name="Sci. Rep.">
        <title>Comparative analysis of the Pocillopora damicornis genome highlights role of immune system in coral evolution.</title>
        <authorList>
            <person name="Cunning R."/>
            <person name="Bay R.A."/>
            <person name="Gillette P."/>
            <person name="Baker A.C."/>
            <person name="Traylor-Knowles N."/>
        </authorList>
    </citation>
    <scope>NUCLEOTIDE SEQUENCE [LARGE SCALE GENOMIC DNA]</scope>
    <source>
        <strain evidence="1">RSMAS</strain>
        <tissue evidence="1">Whole animal</tissue>
    </source>
</reference>
<name>A0A3M6TIQ4_POCDA</name>
<keyword evidence="2" id="KW-1185">Reference proteome</keyword>
<evidence type="ECO:0000313" key="2">
    <source>
        <dbReference type="Proteomes" id="UP000275408"/>
    </source>
</evidence>
<dbReference type="Proteomes" id="UP000275408">
    <property type="component" value="Unassembled WGS sequence"/>
</dbReference>
<evidence type="ECO:0000313" key="1">
    <source>
        <dbReference type="EMBL" id="RMX41148.1"/>
    </source>
</evidence>
<protein>
    <submittedName>
        <fullName evidence="1">Uncharacterized protein</fullName>
    </submittedName>
</protein>
<accession>A0A3M6TIQ4</accession>
<organism evidence="1 2">
    <name type="scientific">Pocillopora damicornis</name>
    <name type="common">Cauliflower coral</name>
    <name type="synonym">Millepora damicornis</name>
    <dbReference type="NCBI Taxonomy" id="46731"/>
    <lineage>
        <taxon>Eukaryota</taxon>
        <taxon>Metazoa</taxon>
        <taxon>Cnidaria</taxon>
        <taxon>Anthozoa</taxon>
        <taxon>Hexacorallia</taxon>
        <taxon>Scleractinia</taxon>
        <taxon>Astrocoeniina</taxon>
        <taxon>Pocilloporidae</taxon>
        <taxon>Pocillopora</taxon>
    </lineage>
</organism>
<gene>
    <name evidence="1" type="ORF">pdam_00013991</name>
</gene>
<dbReference type="EMBL" id="RCHS01003525">
    <property type="protein sequence ID" value="RMX41148.1"/>
    <property type="molecule type" value="Genomic_DNA"/>
</dbReference>
<sequence length="138" mass="15610">MPSPLRLQKLLFLCPSRVSTIDVRVEFLNPDMLRLGRKTIYEFSVRVTRMAAKAECLKSESSYVFSQVKRFLTTRAIFLPLNVTINQQTIVGNGTTEIMIWRPKSVPIKRAAKTIMSHSCDVGNCEDTAVTMVEKGEI</sequence>